<name>A0ABV5WH31_9BACI</name>
<feature type="transmembrane region" description="Helical" evidence="5">
    <location>
        <begin position="118"/>
        <end position="141"/>
    </location>
</feature>
<feature type="transmembrane region" description="Helical" evidence="5">
    <location>
        <begin position="87"/>
        <end position="106"/>
    </location>
</feature>
<dbReference type="Pfam" id="PF01794">
    <property type="entry name" value="Ferric_reduct"/>
    <property type="match status" value="1"/>
</dbReference>
<reference evidence="7 8" key="1">
    <citation type="submission" date="2024-09" db="EMBL/GenBank/DDBJ databases">
        <authorList>
            <person name="Sun Q."/>
            <person name="Mori K."/>
        </authorList>
    </citation>
    <scope>NUCLEOTIDE SEQUENCE [LARGE SCALE GENOMIC DNA]</scope>
    <source>
        <strain evidence="7 8">JCM 11201</strain>
    </source>
</reference>
<organism evidence="7 8">
    <name type="scientific">Ectobacillus funiculus</name>
    <dbReference type="NCBI Taxonomy" id="137993"/>
    <lineage>
        <taxon>Bacteria</taxon>
        <taxon>Bacillati</taxon>
        <taxon>Bacillota</taxon>
        <taxon>Bacilli</taxon>
        <taxon>Bacillales</taxon>
        <taxon>Bacillaceae</taxon>
        <taxon>Ectobacillus</taxon>
    </lineage>
</organism>
<protein>
    <submittedName>
        <fullName evidence="7">Ferric reductase-like transmembrane domain-containing protein</fullName>
    </submittedName>
</protein>
<evidence type="ECO:0000256" key="2">
    <source>
        <dbReference type="ARBA" id="ARBA00022692"/>
    </source>
</evidence>
<dbReference type="EMBL" id="JBHMAF010000086">
    <property type="protein sequence ID" value="MFB9759697.1"/>
    <property type="molecule type" value="Genomic_DNA"/>
</dbReference>
<evidence type="ECO:0000259" key="6">
    <source>
        <dbReference type="Pfam" id="PF01794"/>
    </source>
</evidence>
<evidence type="ECO:0000313" key="7">
    <source>
        <dbReference type="EMBL" id="MFB9759697.1"/>
    </source>
</evidence>
<dbReference type="RefSeq" id="WP_379950049.1">
    <property type="nucleotide sequence ID" value="NZ_JBHMAF010000086.1"/>
</dbReference>
<feature type="domain" description="Ferric oxidoreductase" evidence="6">
    <location>
        <begin position="12"/>
        <end position="133"/>
    </location>
</feature>
<comment type="subcellular location">
    <subcellularLocation>
        <location evidence="1">Membrane</location>
        <topology evidence="1">Multi-pass membrane protein</topology>
    </subcellularLocation>
</comment>
<sequence length="180" mass="21264">MQEYMWYLIRTTGLVAYLLMYGSVMVGLFSQIQKRKRKKMTNTLHVHEVLSNWTCILTIAHLALLFFDTYVSFDWKDLLIPFVTDYKPLSMAIGIFSLYLLMLTWITTKLRKQIGIRLWRVLHMFTPILYILVTIHGVWLGTDFQKVILLLLNIIPFASFVWMFLVRHDEVEKAQQSPVS</sequence>
<gene>
    <name evidence="7" type="ORF">ACFFMS_14900</name>
</gene>
<proteinExistence type="predicted"/>
<dbReference type="Proteomes" id="UP001589609">
    <property type="component" value="Unassembled WGS sequence"/>
</dbReference>
<keyword evidence="4 5" id="KW-0472">Membrane</keyword>
<evidence type="ECO:0000256" key="1">
    <source>
        <dbReference type="ARBA" id="ARBA00004141"/>
    </source>
</evidence>
<evidence type="ECO:0000256" key="4">
    <source>
        <dbReference type="ARBA" id="ARBA00023136"/>
    </source>
</evidence>
<feature type="transmembrane region" description="Helical" evidence="5">
    <location>
        <begin position="49"/>
        <end position="67"/>
    </location>
</feature>
<keyword evidence="3 5" id="KW-1133">Transmembrane helix</keyword>
<accession>A0ABV5WH31</accession>
<keyword evidence="8" id="KW-1185">Reference proteome</keyword>
<feature type="transmembrane region" description="Helical" evidence="5">
    <location>
        <begin position="6"/>
        <end position="29"/>
    </location>
</feature>
<evidence type="ECO:0000256" key="3">
    <source>
        <dbReference type="ARBA" id="ARBA00022989"/>
    </source>
</evidence>
<comment type="caution">
    <text evidence="7">The sequence shown here is derived from an EMBL/GenBank/DDBJ whole genome shotgun (WGS) entry which is preliminary data.</text>
</comment>
<dbReference type="InterPro" id="IPR013130">
    <property type="entry name" value="Fe3_Rdtase_TM_dom"/>
</dbReference>
<keyword evidence="2 5" id="KW-0812">Transmembrane</keyword>
<feature type="transmembrane region" description="Helical" evidence="5">
    <location>
        <begin position="147"/>
        <end position="166"/>
    </location>
</feature>
<evidence type="ECO:0000256" key="5">
    <source>
        <dbReference type="SAM" id="Phobius"/>
    </source>
</evidence>
<evidence type="ECO:0000313" key="8">
    <source>
        <dbReference type="Proteomes" id="UP001589609"/>
    </source>
</evidence>